<dbReference type="Proteomes" id="UP000265768">
    <property type="component" value="Unassembled WGS sequence"/>
</dbReference>
<evidence type="ECO:0000256" key="1">
    <source>
        <dbReference type="SAM" id="MobiDB-lite"/>
    </source>
</evidence>
<name>A0A3A4AEP0_9ACTN</name>
<keyword evidence="3" id="KW-1185">Reference proteome</keyword>
<accession>A0A3A4AEP0</accession>
<evidence type="ECO:0000313" key="3">
    <source>
        <dbReference type="Proteomes" id="UP000265768"/>
    </source>
</evidence>
<evidence type="ECO:0000313" key="2">
    <source>
        <dbReference type="EMBL" id="RJL24500.1"/>
    </source>
</evidence>
<organism evidence="2 3">
    <name type="scientific">Bailinhaonella thermotolerans</name>
    <dbReference type="NCBI Taxonomy" id="1070861"/>
    <lineage>
        <taxon>Bacteria</taxon>
        <taxon>Bacillati</taxon>
        <taxon>Actinomycetota</taxon>
        <taxon>Actinomycetes</taxon>
        <taxon>Streptosporangiales</taxon>
        <taxon>Streptosporangiaceae</taxon>
        <taxon>Bailinhaonella</taxon>
    </lineage>
</organism>
<comment type="caution">
    <text evidence="2">The sequence shown here is derived from an EMBL/GenBank/DDBJ whole genome shotgun (WGS) entry which is preliminary data.</text>
</comment>
<sequence>MQPGETPPAASATDHLVPGGGGPQWVFNPEYQRLVELWNDVLPMLEELTKVLDKPYAKARSRDVWDAPVADRHVQDMGEWRKRLEAYRSAVLAAISEKAAETPRWIPAGRSAVPSLLPR</sequence>
<proteinExistence type="predicted"/>
<dbReference type="AlphaFoldDB" id="A0A3A4AEP0"/>
<dbReference type="EMBL" id="QZEY01000015">
    <property type="protein sequence ID" value="RJL24500.1"/>
    <property type="molecule type" value="Genomic_DNA"/>
</dbReference>
<gene>
    <name evidence="2" type="ORF">D5H75_29735</name>
</gene>
<reference evidence="2 3" key="1">
    <citation type="submission" date="2018-09" db="EMBL/GenBank/DDBJ databases">
        <title>YIM 75507 draft genome.</title>
        <authorList>
            <person name="Tang S."/>
            <person name="Feng Y."/>
        </authorList>
    </citation>
    <scope>NUCLEOTIDE SEQUENCE [LARGE SCALE GENOMIC DNA]</scope>
    <source>
        <strain evidence="2 3">YIM 75507</strain>
    </source>
</reference>
<feature type="region of interest" description="Disordered" evidence="1">
    <location>
        <begin position="1"/>
        <end position="22"/>
    </location>
</feature>
<protein>
    <submittedName>
        <fullName evidence="2">Uncharacterized protein</fullName>
    </submittedName>
</protein>